<organism evidence="1">
    <name type="scientific">Eucalyptus grandis</name>
    <name type="common">Flooded gum</name>
    <dbReference type="NCBI Taxonomy" id="71139"/>
    <lineage>
        <taxon>Eukaryota</taxon>
        <taxon>Viridiplantae</taxon>
        <taxon>Streptophyta</taxon>
        <taxon>Embryophyta</taxon>
        <taxon>Tracheophyta</taxon>
        <taxon>Spermatophyta</taxon>
        <taxon>Magnoliopsida</taxon>
        <taxon>eudicotyledons</taxon>
        <taxon>Gunneridae</taxon>
        <taxon>Pentapetalae</taxon>
        <taxon>rosids</taxon>
        <taxon>malvids</taxon>
        <taxon>Myrtales</taxon>
        <taxon>Myrtaceae</taxon>
        <taxon>Myrtoideae</taxon>
        <taxon>Eucalypteae</taxon>
        <taxon>Eucalyptus</taxon>
    </lineage>
</organism>
<sequence>MDVNERRVAWRTKNDGTDFVARAHRIGNSFVALKRKRKQLTFDNASQFTNLNEKAITFEDSSKIKIKRKWIILFCFKYDGYGLTSRVYHARY</sequence>
<gene>
    <name evidence="1" type="ORF">EUGRSUZ_C02643</name>
</gene>
<dbReference type="EMBL" id="KK198755">
    <property type="protein sequence ID" value="KCW81272.1"/>
    <property type="molecule type" value="Genomic_DNA"/>
</dbReference>
<dbReference type="InParanoid" id="A0A059CSB8"/>
<proteinExistence type="predicted"/>
<evidence type="ECO:0000313" key="1">
    <source>
        <dbReference type="EMBL" id="KCW81272.1"/>
    </source>
</evidence>
<name>A0A059CSB8_EUCGR</name>
<dbReference type="Gramene" id="KCW81272">
    <property type="protein sequence ID" value="KCW81272"/>
    <property type="gene ID" value="EUGRSUZ_C02643"/>
</dbReference>
<protein>
    <submittedName>
        <fullName evidence="1">Uncharacterized protein</fullName>
    </submittedName>
</protein>
<dbReference type="AlphaFoldDB" id="A0A059CSB8"/>
<reference evidence="1" key="1">
    <citation type="submission" date="2013-07" db="EMBL/GenBank/DDBJ databases">
        <title>The genome of Eucalyptus grandis.</title>
        <authorList>
            <person name="Schmutz J."/>
            <person name="Hayes R."/>
            <person name="Myburg A."/>
            <person name="Tuskan G."/>
            <person name="Grattapaglia D."/>
            <person name="Rokhsar D.S."/>
        </authorList>
    </citation>
    <scope>NUCLEOTIDE SEQUENCE</scope>
    <source>
        <tissue evidence="1">Leaf extractions</tissue>
    </source>
</reference>
<accession>A0A059CSB8</accession>